<name>A0A8S5MGV4_9CAUD</name>
<dbReference type="SUPFAM" id="SSF53955">
    <property type="entry name" value="Lysozyme-like"/>
    <property type="match status" value="1"/>
</dbReference>
<comment type="similarity">
    <text evidence="4">Belongs to the glycosyl hydrolase 24 family.</text>
</comment>
<feature type="compositionally biased region" description="Basic and acidic residues" evidence="5">
    <location>
        <begin position="175"/>
        <end position="188"/>
    </location>
</feature>
<proteinExistence type="inferred from homology"/>
<dbReference type="Pfam" id="PF00959">
    <property type="entry name" value="Phage_lysozyme"/>
    <property type="match status" value="1"/>
</dbReference>
<dbReference type="InterPro" id="IPR051018">
    <property type="entry name" value="Bacteriophage_GH24"/>
</dbReference>
<dbReference type="GO" id="GO:0016998">
    <property type="term" value="P:cell wall macromolecule catabolic process"/>
    <property type="evidence" value="ECO:0007669"/>
    <property type="project" value="InterPro"/>
</dbReference>
<dbReference type="InterPro" id="IPR033907">
    <property type="entry name" value="Endolysin_autolysin"/>
</dbReference>
<evidence type="ECO:0000256" key="3">
    <source>
        <dbReference type="ARBA" id="ARBA00023200"/>
    </source>
</evidence>
<dbReference type="Gene3D" id="1.10.530.40">
    <property type="match status" value="1"/>
</dbReference>
<dbReference type="Gene3D" id="1.10.530.10">
    <property type="match status" value="1"/>
</dbReference>
<dbReference type="GO" id="GO:0031640">
    <property type="term" value="P:killing of cells of another organism"/>
    <property type="evidence" value="ECO:0007669"/>
    <property type="project" value="UniProtKB-KW"/>
</dbReference>
<dbReference type="InterPro" id="IPR023346">
    <property type="entry name" value="Lysozyme-like_dom_sf"/>
</dbReference>
<dbReference type="EC" id="3.2.1.17" evidence="4"/>
<dbReference type="InterPro" id="IPR041219">
    <property type="entry name" value="Phage_lysozyme2"/>
</dbReference>
<feature type="domain" description="Phage tail lysozyme" evidence="6">
    <location>
        <begin position="721"/>
        <end position="871"/>
    </location>
</feature>
<sequence length="990" mass="112384">MAKKSKSDWKPSENILKYLKSWEKFRSKPYDDGEGNITVGYGFNSPHLLKKYKKGITEEQADKEFAGVVNTFVPEFRKLTPNFDSLNNNQRDALFSLYYNAGADTYMKSPMLFKYLKEGDFDKAVKEINHDEWKGDMDGQKKRRAFERRVFSTPTDQPWTVDDDSNYVPVENNPVEDKSVGEGTDDSKYEDARHVAAKYGDTGHVGRGYDGKKVRISDSDVKSVGIANNADPNKWYESVNPILDTDPISLIADFISTVKRMLDPNRERSGEDTATDFEEKMWKAYTDGDISRLPASKYRFDDDDDDAQYVGLPQEQAILIQSLLDKEYMNNMLDEAYKDADEKSKRKIRDYKRVLDKLNKNIFENPGKWILVNEGVSPFREEVYGDNFEKVNEASGLGALKNFSVRWDPDADMLDVKDDYDFSRKKIVEDIIPERDVPLRIRERIKYDPKKGSVLRNNDKVLPKRFVRKYEEGGEAKHWRSDTDKRDEIVKRQNDNGEWQEKRRRLLEQAHSDLEKGEINEDEFRRIAGFSNSEIGNLIISKDGNGEKIGAIINNLLDSIDIDKVKGGIGDAKEGKEDKNKENAYPYKLMVESLLTLADVASSTPGMLRLYNKMGLDLMPILKTIAESSKIQTIAGLSNIGIDGSQIALDPEGDNAFNYAGILGGAAEAIGGTNVVRNMSFMGRYGNKVDDILDIANPVISTLGIVDDVSKMEEGGVIGKQREAYEYFTGKRGMSKIQALAIIGNLMAESGLKDDIYGDNKTSYGIQQWHNERMDKLFKHAKKKGHSTPTFKDQLEFLADEYEGKTGYSNFLYTRKGKEGPGYYNYSRQDFMNADNLKDAVVAWNQGAGRPHKSVIRNDDRYNYAMEVAENLGLDIEENSVSSYGQMGFGDDGEIAASVTLPEVEVAAALPNPEAPSPERQSEEERFRTWTETYGKDIVAHLLSLKEDKDDDKELRYQQHMKENEEDKRRAFIQSVLPSIQLRIKGVTEV</sequence>
<protein>
    <recommendedName>
        <fullName evidence="4">Lysozyme</fullName>
        <ecNumber evidence="4">3.2.1.17</ecNumber>
    </recommendedName>
</protein>
<dbReference type="InterPro" id="IPR002196">
    <property type="entry name" value="Glyco_hydro_24"/>
</dbReference>
<evidence type="ECO:0000256" key="1">
    <source>
        <dbReference type="ARBA" id="ARBA00022529"/>
    </source>
</evidence>
<reference evidence="7" key="1">
    <citation type="journal article" date="2021" name="Proc. Natl. Acad. Sci. U.S.A.">
        <title>A Catalog of Tens of Thousands of Viruses from Human Metagenomes Reveals Hidden Associations with Chronic Diseases.</title>
        <authorList>
            <person name="Tisza M.J."/>
            <person name="Buck C.B."/>
        </authorList>
    </citation>
    <scope>NUCLEOTIDE SEQUENCE</scope>
    <source>
        <strain evidence="7">Ct1h53</strain>
    </source>
</reference>
<dbReference type="EMBL" id="BK014902">
    <property type="protein sequence ID" value="DAD81432.1"/>
    <property type="molecule type" value="Genomic_DNA"/>
</dbReference>
<dbReference type="PANTHER" id="PTHR38107">
    <property type="match status" value="1"/>
</dbReference>
<organism evidence="7">
    <name type="scientific">Podoviridae sp. ct1h53</name>
    <dbReference type="NCBI Taxonomy" id="2826536"/>
    <lineage>
        <taxon>Viruses</taxon>
        <taxon>Duplodnaviria</taxon>
        <taxon>Heunggongvirae</taxon>
        <taxon>Uroviricota</taxon>
        <taxon>Caudoviricetes</taxon>
    </lineage>
</organism>
<keyword evidence="4" id="KW-0378">Hydrolase</keyword>
<dbReference type="GO" id="GO:0009253">
    <property type="term" value="P:peptidoglycan catabolic process"/>
    <property type="evidence" value="ECO:0007669"/>
    <property type="project" value="InterPro"/>
</dbReference>
<dbReference type="InterPro" id="IPR023347">
    <property type="entry name" value="Lysozyme_dom_sf"/>
</dbReference>
<keyword evidence="3" id="KW-1035">Host cytoplasm</keyword>
<comment type="catalytic activity">
    <reaction evidence="4">
        <text>Hydrolysis of (1-&gt;4)-beta-linkages between N-acetylmuramic acid and N-acetyl-D-glucosamine residues in a peptidoglycan and between N-acetyl-D-glucosamine residues in chitodextrins.</text>
        <dbReference type="EC" id="3.2.1.17"/>
    </reaction>
</comment>
<accession>A0A8S5MGV4</accession>
<keyword evidence="2 4" id="KW-0081">Bacteriolytic enzyme</keyword>
<feature type="region of interest" description="Disordered" evidence="5">
    <location>
        <begin position="154"/>
        <end position="188"/>
    </location>
</feature>
<evidence type="ECO:0000256" key="4">
    <source>
        <dbReference type="RuleBase" id="RU003788"/>
    </source>
</evidence>
<dbReference type="GO" id="GO:0003796">
    <property type="term" value="F:lysozyme activity"/>
    <property type="evidence" value="ECO:0007669"/>
    <property type="project" value="UniProtKB-EC"/>
</dbReference>
<dbReference type="PANTHER" id="PTHR38107:SF3">
    <property type="entry name" value="LYSOZYME RRRD-RELATED"/>
    <property type="match status" value="1"/>
</dbReference>
<evidence type="ECO:0000259" key="6">
    <source>
        <dbReference type="Pfam" id="PF18013"/>
    </source>
</evidence>
<dbReference type="CDD" id="cd00737">
    <property type="entry name" value="lyz_endolysin_autolysin"/>
    <property type="match status" value="1"/>
</dbReference>
<dbReference type="GO" id="GO:0042742">
    <property type="term" value="P:defense response to bacterium"/>
    <property type="evidence" value="ECO:0007669"/>
    <property type="project" value="UniProtKB-KW"/>
</dbReference>
<evidence type="ECO:0000256" key="5">
    <source>
        <dbReference type="SAM" id="MobiDB-lite"/>
    </source>
</evidence>
<keyword evidence="4" id="KW-0326">Glycosidase</keyword>
<dbReference type="Pfam" id="PF18013">
    <property type="entry name" value="Phage_lysozyme2"/>
    <property type="match status" value="1"/>
</dbReference>
<evidence type="ECO:0000313" key="7">
    <source>
        <dbReference type="EMBL" id="DAD81432.1"/>
    </source>
</evidence>
<evidence type="ECO:0000256" key="2">
    <source>
        <dbReference type="ARBA" id="ARBA00022638"/>
    </source>
</evidence>
<keyword evidence="1 4" id="KW-0929">Antimicrobial</keyword>